<evidence type="ECO:0000256" key="3">
    <source>
        <dbReference type="ARBA" id="ARBA00022676"/>
    </source>
</evidence>
<dbReference type="Pfam" id="PF04101">
    <property type="entry name" value="Glyco_tran_28_C"/>
    <property type="match status" value="1"/>
</dbReference>
<keyword evidence="7 10" id="KW-0472">Membrane</keyword>
<organism evidence="13 14">
    <name type="scientific">Candidatus Jorgensenbacteria bacterium CG11_big_fil_rev_8_21_14_0_20_38_23</name>
    <dbReference type="NCBI Taxonomy" id="1974594"/>
    <lineage>
        <taxon>Bacteria</taxon>
        <taxon>Candidatus Joergenseniibacteriota</taxon>
    </lineage>
</organism>
<evidence type="ECO:0000256" key="8">
    <source>
        <dbReference type="ARBA" id="ARBA00023306"/>
    </source>
</evidence>
<sequence length="378" mass="41674">MALKKIKILLTGGGTGGHIYPLIAVADSLIKITKESVEIFYLGPENPLNNEFKERGIKVYKILSSKLRRYFDLANFLDIPKFFLSCFQTLWRLYWLMPDVVFSKGGPGALAVILAAKFYFIPVIIHESDAIPGLTNKISSHFAKRIGISFKRTASFFPASKTALVGHPLRPTVLPEQAIGKEAAKQFLSFDVNIPLLLVLGGSQGSTRINNFIINNLDKLLPLAQIYHQTGKNNYQEALAASGEVLRNIDQSFHSRYHLVDFLDSMKLRDSLAAADLVISRAGAGTIFEIAAFGKPSILIPLPEAASHHQLFNAYDYAESGAAVVIEEANLKINIVLNQIQKILFSSQNISSMAEAARSFARPQAAEIIAREILKLGF</sequence>
<dbReference type="SUPFAM" id="SSF53756">
    <property type="entry name" value="UDP-Glycosyltransferase/glycogen phosphorylase"/>
    <property type="match status" value="1"/>
</dbReference>
<dbReference type="PANTHER" id="PTHR21015:SF27">
    <property type="entry name" value="UDP-N-ACETYLGLUCOSAMINE--N-ACETYLMURAMYL-(PENTAPEPTIDE) PYROPHOSPHORYL-UNDECAPRENOL N-ACETYLGLUCOSAMINE TRANSFERASE"/>
    <property type="match status" value="1"/>
</dbReference>
<keyword evidence="6 10" id="KW-0573">Peptidoglycan synthesis</keyword>
<dbReference type="PANTHER" id="PTHR21015">
    <property type="entry name" value="UDP-N-ACETYLGLUCOSAMINE--N-ACETYLMURAMYL-(PENTAPEPTIDE) PYROPHOSPHORYL-UNDECAPRENOL N-ACETYLGLUCOSAMINE TRANSFERASE 1"/>
    <property type="match status" value="1"/>
</dbReference>
<evidence type="ECO:0000256" key="2">
    <source>
        <dbReference type="ARBA" id="ARBA00022618"/>
    </source>
</evidence>
<accession>A0A2H0NDC8</accession>
<name>A0A2H0NDC8_9BACT</name>
<dbReference type="HAMAP" id="MF_00033">
    <property type="entry name" value="MurG"/>
    <property type="match status" value="1"/>
</dbReference>
<comment type="subcellular location">
    <subcellularLocation>
        <location evidence="10">Cell membrane</location>
        <topology evidence="10">Peripheral membrane protein</topology>
        <orientation evidence="10">Cytoplasmic side</orientation>
    </subcellularLocation>
</comment>
<evidence type="ECO:0000313" key="14">
    <source>
        <dbReference type="Proteomes" id="UP000228867"/>
    </source>
</evidence>
<evidence type="ECO:0000256" key="7">
    <source>
        <dbReference type="ARBA" id="ARBA00023136"/>
    </source>
</evidence>
<evidence type="ECO:0000256" key="9">
    <source>
        <dbReference type="ARBA" id="ARBA00023316"/>
    </source>
</evidence>
<keyword evidence="1 10" id="KW-1003">Cell membrane</keyword>
<feature type="binding site" evidence="10">
    <location>
        <position position="203"/>
    </location>
    <ligand>
        <name>UDP-N-acetyl-alpha-D-glucosamine</name>
        <dbReference type="ChEBI" id="CHEBI:57705"/>
    </ligand>
</feature>
<evidence type="ECO:0000256" key="5">
    <source>
        <dbReference type="ARBA" id="ARBA00022960"/>
    </source>
</evidence>
<evidence type="ECO:0000256" key="1">
    <source>
        <dbReference type="ARBA" id="ARBA00022475"/>
    </source>
</evidence>
<feature type="domain" description="Glycosyltransferase family 28 N-terminal" evidence="11">
    <location>
        <begin position="8"/>
        <end position="147"/>
    </location>
</feature>
<dbReference type="UniPathway" id="UPA00219"/>
<dbReference type="AlphaFoldDB" id="A0A2H0NDC8"/>
<evidence type="ECO:0000256" key="4">
    <source>
        <dbReference type="ARBA" id="ARBA00022679"/>
    </source>
</evidence>
<evidence type="ECO:0000256" key="10">
    <source>
        <dbReference type="HAMAP-Rule" id="MF_00033"/>
    </source>
</evidence>
<keyword evidence="9 10" id="KW-0961">Cell wall biogenesis/degradation</keyword>
<dbReference type="Pfam" id="PF03033">
    <property type="entry name" value="Glyco_transf_28"/>
    <property type="match status" value="1"/>
</dbReference>
<keyword evidence="4 10" id="KW-0808">Transferase</keyword>
<gene>
    <name evidence="10" type="primary">murG</name>
    <name evidence="13" type="ORF">COV54_01935</name>
</gene>
<dbReference type="InterPro" id="IPR006009">
    <property type="entry name" value="GlcNAc_MurG"/>
</dbReference>
<dbReference type="GO" id="GO:0050511">
    <property type="term" value="F:undecaprenyldiphospho-muramoylpentapeptide beta-N-acetylglucosaminyltransferase activity"/>
    <property type="evidence" value="ECO:0007669"/>
    <property type="project" value="UniProtKB-UniRule"/>
</dbReference>
<dbReference type="GO" id="GO:0005886">
    <property type="term" value="C:plasma membrane"/>
    <property type="evidence" value="ECO:0007669"/>
    <property type="project" value="UniProtKB-SubCell"/>
</dbReference>
<dbReference type="Proteomes" id="UP000228867">
    <property type="component" value="Unassembled WGS sequence"/>
</dbReference>
<dbReference type="Gene3D" id="3.40.50.2000">
    <property type="entry name" value="Glycogen Phosphorylase B"/>
    <property type="match status" value="2"/>
</dbReference>
<comment type="catalytic activity">
    <reaction evidence="10">
        <text>di-trans,octa-cis-undecaprenyl diphospho-N-acetyl-alpha-D-muramoyl-L-alanyl-D-glutamyl-meso-2,6-diaminopimeloyl-D-alanyl-D-alanine + UDP-N-acetyl-alpha-D-glucosamine = di-trans,octa-cis-undecaprenyl diphospho-[N-acetyl-alpha-D-glucosaminyl-(1-&gt;4)]-N-acetyl-alpha-D-muramoyl-L-alanyl-D-glutamyl-meso-2,6-diaminopimeloyl-D-alanyl-D-alanine + UDP + H(+)</text>
        <dbReference type="Rhea" id="RHEA:31227"/>
        <dbReference type="ChEBI" id="CHEBI:15378"/>
        <dbReference type="ChEBI" id="CHEBI:57705"/>
        <dbReference type="ChEBI" id="CHEBI:58223"/>
        <dbReference type="ChEBI" id="CHEBI:61387"/>
        <dbReference type="ChEBI" id="CHEBI:61388"/>
        <dbReference type="EC" id="2.4.1.227"/>
    </reaction>
</comment>
<comment type="pathway">
    <text evidence="10">Cell wall biogenesis; peptidoglycan biosynthesis.</text>
</comment>
<keyword evidence="8 10" id="KW-0131">Cell cycle</keyword>
<dbReference type="GO" id="GO:0051991">
    <property type="term" value="F:UDP-N-acetyl-D-glucosamine:N-acetylmuramoyl-L-alanyl-D-glutamyl-meso-2,6-diaminopimelyl-D-alanyl-D-alanine-diphosphoundecaprenol 4-beta-N-acetylglucosaminlytransferase activity"/>
    <property type="evidence" value="ECO:0007669"/>
    <property type="project" value="RHEA"/>
</dbReference>
<dbReference type="GO" id="GO:0008360">
    <property type="term" value="P:regulation of cell shape"/>
    <property type="evidence" value="ECO:0007669"/>
    <property type="project" value="UniProtKB-KW"/>
</dbReference>
<dbReference type="InterPro" id="IPR007235">
    <property type="entry name" value="Glyco_trans_28_C"/>
</dbReference>
<evidence type="ECO:0000256" key="6">
    <source>
        <dbReference type="ARBA" id="ARBA00022984"/>
    </source>
</evidence>
<comment type="function">
    <text evidence="10">Cell wall formation. Catalyzes the transfer of a GlcNAc subunit on undecaprenyl-pyrophosphoryl-MurNAc-pentapeptide (lipid intermediate I) to form undecaprenyl-pyrophosphoryl-MurNAc-(pentapeptide)GlcNAc (lipid intermediate II).</text>
</comment>
<evidence type="ECO:0000259" key="11">
    <source>
        <dbReference type="Pfam" id="PF03033"/>
    </source>
</evidence>
<feature type="domain" description="Glycosyl transferase family 28 C-terminal" evidence="12">
    <location>
        <begin position="197"/>
        <end position="365"/>
    </location>
</feature>
<reference evidence="13 14" key="1">
    <citation type="submission" date="2017-09" db="EMBL/GenBank/DDBJ databases">
        <title>Depth-based differentiation of microbial function through sediment-hosted aquifers and enrichment of novel symbionts in the deep terrestrial subsurface.</title>
        <authorList>
            <person name="Probst A.J."/>
            <person name="Ladd B."/>
            <person name="Jarett J.K."/>
            <person name="Geller-Mcgrath D.E."/>
            <person name="Sieber C.M."/>
            <person name="Emerson J.B."/>
            <person name="Anantharaman K."/>
            <person name="Thomas B.C."/>
            <person name="Malmstrom R."/>
            <person name="Stieglmeier M."/>
            <person name="Klingl A."/>
            <person name="Woyke T."/>
            <person name="Ryan C.M."/>
            <person name="Banfield J.F."/>
        </authorList>
    </citation>
    <scope>NUCLEOTIDE SEQUENCE [LARGE SCALE GENOMIC DNA]</scope>
    <source>
        <strain evidence="13">CG11_big_fil_rev_8_21_14_0_20_38_23</strain>
    </source>
</reference>
<evidence type="ECO:0000259" key="12">
    <source>
        <dbReference type="Pfam" id="PF04101"/>
    </source>
</evidence>
<dbReference type="GO" id="GO:0005975">
    <property type="term" value="P:carbohydrate metabolic process"/>
    <property type="evidence" value="ECO:0007669"/>
    <property type="project" value="InterPro"/>
</dbReference>
<dbReference type="GO" id="GO:0051301">
    <property type="term" value="P:cell division"/>
    <property type="evidence" value="ECO:0007669"/>
    <property type="project" value="UniProtKB-KW"/>
</dbReference>
<comment type="similarity">
    <text evidence="10">Belongs to the glycosyltransferase 28 family. MurG subfamily.</text>
</comment>
<dbReference type="GO" id="GO:0071555">
    <property type="term" value="P:cell wall organization"/>
    <property type="evidence" value="ECO:0007669"/>
    <property type="project" value="UniProtKB-KW"/>
</dbReference>
<protein>
    <recommendedName>
        <fullName evidence="10">UDP-N-acetylglucosamine--N-acetylmuramyl-(pentapeptide) pyrophosphoryl-undecaprenol N-acetylglucosamine transferase</fullName>
        <ecNumber evidence="10">2.4.1.227</ecNumber>
    </recommendedName>
    <alternativeName>
        <fullName evidence="10">Undecaprenyl-PP-MurNAc-pentapeptide-UDPGlcNAc GlcNAc transferase</fullName>
    </alternativeName>
</protein>
<feature type="binding site" evidence="10">
    <location>
        <position position="170"/>
    </location>
    <ligand>
        <name>UDP-N-acetyl-alpha-D-glucosamine</name>
        <dbReference type="ChEBI" id="CHEBI:57705"/>
    </ligand>
</feature>
<comment type="caution">
    <text evidence="13">The sequence shown here is derived from an EMBL/GenBank/DDBJ whole genome shotgun (WGS) entry which is preliminary data.</text>
</comment>
<feature type="binding site" evidence="10">
    <location>
        <position position="310"/>
    </location>
    <ligand>
        <name>UDP-N-acetyl-alpha-D-glucosamine</name>
        <dbReference type="ChEBI" id="CHEBI:57705"/>
    </ligand>
</feature>
<keyword evidence="2 10" id="KW-0132">Cell division</keyword>
<keyword evidence="5 10" id="KW-0133">Cell shape</keyword>
<dbReference type="EMBL" id="PCWR01000046">
    <property type="protein sequence ID" value="PIR06902.1"/>
    <property type="molecule type" value="Genomic_DNA"/>
</dbReference>
<proteinExistence type="inferred from homology"/>
<evidence type="ECO:0000313" key="13">
    <source>
        <dbReference type="EMBL" id="PIR06902.1"/>
    </source>
</evidence>
<dbReference type="EC" id="2.4.1.227" evidence="10"/>
<dbReference type="CDD" id="cd03785">
    <property type="entry name" value="GT28_MurG"/>
    <property type="match status" value="1"/>
</dbReference>
<dbReference type="InterPro" id="IPR004276">
    <property type="entry name" value="GlycoTrans_28_N"/>
</dbReference>
<comment type="caution">
    <text evidence="10">Lacks conserved residue(s) required for the propagation of feature annotation.</text>
</comment>
<dbReference type="GO" id="GO:0009252">
    <property type="term" value="P:peptidoglycan biosynthetic process"/>
    <property type="evidence" value="ECO:0007669"/>
    <property type="project" value="UniProtKB-UniRule"/>
</dbReference>
<feature type="binding site" evidence="10">
    <location>
        <begin position="15"/>
        <end position="17"/>
    </location>
    <ligand>
        <name>UDP-N-acetyl-alpha-D-glucosamine</name>
        <dbReference type="ChEBI" id="CHEBI:57705"/>
    </ligand>
</feature>
<keyword evidence="3 10" id="KW-0328">Glycosyltransferase</keyword>